<evidence type="ECO:0000313" key="2">
    <source>
        <dbReference type="EMBL" id="CAF1207601.1"/>
    </source>
</evidence>
<dbReference type="Gene3D" id="3.40.50.300">
    <property type="entry name" value="P-loop containing nucleotide triphosphate hydrolases"/>
    <property type="match status" value="1"/>
</dbReference>
<evidence type="ECO:0000313" key="4">
    <source>
        <dbReference type="Proteomes" id="UP000663832"/>
    </source>
</evidence>
<protein>
    <recommendedName>
        <fullName evidence="1">G domain-containing protein</fullName>
    </recommendedName>
</protein>
<dbReference type="EMBL" id="CAJNOI010000247">
    <property type="protein sequence ID" value="CAF1207601.1"/>
    <property type="molecule type" value="Genomic_DNA"/>
</dbReference>
<dbReference type="GO" id="GO:0005525">
    <property type="term" value="F:GTP binding"/>
    <property type="evidence" value="ECO:0007669"/>
    <property type="project" value="InterPro"/>
</dbReference>
<dbReference type="Proteomes" id="UP000663832">
    <property type="component" value="Unassembled WGS sequence"/>
</dbReference>
<dbReference type="CDD" id="cd00882">
    <property type="entry name" value="Ras_like_GTPase"/>
    <property type="match status" value="1"/>
</dbReference>
<dbReference type="PANTHER" id="PTHR16295:SF10">
    <property type="entry name" value="EXPRESSED PROTEIN"/>
    <property type="match status" value="1"/>
</dbReference>
<dbReference type="PANTHER" id="PTHR16295">
    <property type="entry name" value="TRAF-TYPE ZINC FINGER PROTEIN-RELATED"/>
    <property type="match status" value="1"/>
</dbReference>
<dbReference type="InterPro" id="IPR013083">
    <property type="entry name" value="Znf_RING/FYVE/PHD"/>
</dbReference>
<dbReference type="OrthoDB" id="193703at2759"/>
<feature type="domain" description="G" evidence="1">
    <location>
        <begin position="230"/>
        <end position="345"/>
    </location>
</feature>
<dbReference type="EMBL" id="CAJNOM010000504">
    <property type="protein sequence ID" value="CAF1474182.1"/>
    <property type="molecule type" value="Genomic_DNA"/>
</dbReference>
<evidence type="ECO:0000259" key="1">
    <source>
        <dbReference type="Pfam" id="PF01926"/>
    </source>
</evidence>
<dbReference type="SUPFAM" id="SSF52540">
    <property type="entry name" value="P-loop containing nucleoside triphosphate hydrolases"/>
    <property type="match status" value="1"/>
</dbReference>
<dbReference type="InterPro" id="IPR006073">
    <property type="entry name" value="GTP-bd"/>
</dbReference>
<dbReference type="Pfam" id="PF01926">
    <property type="entry name" value="MMR_HSR1"/>
    <property type="match status" value="1"/>
</dbReference>
<reference evidence="2" key="1">
    <citation type="submission" date="2021-02" db="EMBL/GenBank/DDBJ databases">
        <authorList>
            <person name="Nowell W R."/>
        </authorList>
    </citation>
    <scope>NUCLEOTIDE SEQUENCE</scope>
</reference>
<gene>
    <name evidence="2" type="ORF">BJG266_LOCUS27262</name>
    <name evidence="3" type="ORF">QVE165_LOCUS41799</name>
</gene>
<evidence type="ECO:0000313" key="3">
    <source>
        <dbReference type="EMBL" id="CAF1474182.1"/>
    </source>
</evidence>
<comment type="caution">
    <text evidence="2">The sequence shown here is derived from an EMBL/GenBank/DDBJ whole genome shotgun (WGS) entry which is preliminary data.</text>
</comment>
<dbReference type="GO" id="GO:0005739">
    <property type="term" value="C:mitochondrion"/>
    <property type="evidence" value="ECO:0007669"/>
    <property type="project" value="TreeGrafter"/>
</dbReference>
<evidence type="ECO:0000313" key="5">
    <source>
        <dbReference type="Proteomes" id="UP000663877"/>
    </source>
</evidence>
<organism evidence="2 5">
    <name type="scientific">Adineta steineri</name>
    <dbReference type="NCBI Taxonomy" id="433720"/>
    <lineage>
        <taxon>Eukaryota</taxon>
        <taxon>Metazoa</taxon>
        <taxon>Spiralia</taxon>
        <taxon>Gnathifera</taxon>
        <taxon>Rotifera</taxon>
        <taxon>Eurotatoria</taxon>
        <taxon>Bdelloidea</taxon>
        <taxon>Adinetida</taxon>
        <taxon>Adinetidae</taxon>
        <taxon>Adineta</taxon>
    </lineage>
</organism>
<keyword evidence="4" id="KW-1185">Reference proteome</keyword>
<dbReference type="InterPro" id="IPR051986">
    <property type="entry name" value="Innate_Immune_Apopt_Reg"/>
</dbReference>
<sequence length="499" mass="57528">MYRCNCSKQFNNQIDLDDHKKNCQGRCFVCELCNENVPSYNMTYHLNQCGNKTIKCSRCQNYIRRAIYNYHLDNNCTDLDEDENIFTEKDIKYRHVGNSNSVEQEQNSEEQLFTNNNTQMDDDIFIPCQFCTEQIQISLYYIHSVLDCSQDQSHRELNYAHPLINSNTYEKSNEKHSDRILTNATSGKSLSKENSLSLLHKKTAVVQDELCRDYYLPEVNHVTDKVQFNIILTGSPRVGKSQLINALSNGEIKAKTSPSLNSCTTEVQCYTLEDNQQRTPGIKPFRINFYDTPGIESWTNEQGQSTMLKFIAEKDPVCLIFCASPGAFADLKQLRPVLEYCQTKQIFCALVCTNMWASPARKQVIQEFKEELLRFGEPIEKLFQQEHTRIPHKVTLFGNGALCTMVNSTEYDDPDLSSEIKPVQGVDELIHCIMNELDHEKLLGWCNAVLYRRSFWEKMSQKVGGFFSLHTPNLNPTGIIPGQEIAMNMILYLFNKFQK</sequence>
<dbReference type="AlphaFoldDB" id="A0A814WW49"/>
<dbReference type="InterPro" id="IPR027417">
    <property type="entry name" value="P-loop_NTPase"/>
</dbReference>
<name>A0A814WW49_9BILA</name>
<proteinExistence type="predicted"/>
<accession>A0A814WW49</accession>
<dbReference type="Gene3D" id="3.30.40.10">
    <property type="entry name" value="Zinc/RING finger domain, C3HC4 (zinc finger)"/>
    <property type="match status" value="1"/>
</dbReference>
<dbReference type="Proteomes" id="UP000663877">
    <property type="component" value="Unassembled WGS sequence"/>
</dbReference>